<dbReference type="InterPro" id="IPR000477">
    <property type="entry name" value="RT_dom"/>
</dbReference>
<keyword evidence="4" id="KW-1185">Reference proteome</keyword>
<dbReference type="PANTHER" id="PTHR19446">
    <property type="entry name" value="REVERSE TRANSCRIPTASES"/>
    <property type="match status" value="1"/>
</dbReference>
<comment type="caution">
    <text evidence="3">The sequence shown here is derived from an EMBL/GenBank/DDBJ whole genome shotgun (WGS) entry which is preliminary data.</text>
</comment>
<evidence type="ECO:0000313" key="3">
    <source>
        <dbReference type="EMBL" id="KAK3106949.1"/>
    </source>
</evidence>
<protein>
    <recommendedName>
        <fullName evidence="2">Reverse transcriptase domain-containing protein</fullName>
    </recommendedName>
</protein>
<keyword evidence="1" id="KW-1133">Transmembrane helix</keyword>
<dbReference type="Proteomes" id="UP001186944">
    <property type="component" value="Unassembled WGS sequence"/>
</dbReference>
<keyword evidence="1" id="KW-0812">Transmembrane</keyword>
<dbReference type="AlphaFoldDB" id="A0AA88YKQ5"/>
<dbReference type="InterPro" id="IPR043502">
    <property type="entry name" value="DNA/RNA_pol_sf"/>
</dbReference>
<feature type="transmembrane region" description="Helical" evidence="1">
    <location>
        <begin position="1004"/>
        <end position="1026"/>
    </location>
</feature>
<keyword evidence="1" id="KW-0472">Membrane</keyword>
<feature type="domain" description="Reverse transcriptase" evidence="2">
    <location>
        <begin position="367"/>
        <end position="626"/>
    </location>
</feature>
<dbReference type="CDD" id="cd01650">
    <property type="entry name" value="RT_nLTR_like"/>
    <property type="match status" value="1"/>
</dbReference>
<evidence type="ECO:0000256" key="1">
    <source>
        <dbReference type="SAM" id="Phobius"/>
    </source>
</evidence>
<reference evidence="3" key="1">
    <citation type="submission" date="2019-08" db="EMBL/GenBank/DDBJ databases">
        <title>The improved chromosome-level genome for the pearl oyster Pinctada fucata martensii using PacBio sequencing and Hi-C.</title>
        <authorList>
            <person name="Zheng Z."/>
        </authorList>
    </citation>
    <scope>NUCLEOTIDE SEQUENCE</scope>
    <source>
        <strain evidence="3">ZZ-2019</strain>
        <tissue evidence="3">Adductor muscle</tissue>
    </source>
</reference>
<evidence type="ECO:0000259" key="2">
    <source>
        <dbReference type="PROSITE" id="PS50878"/>
    </source>
</evidence>
<accession>A0AA88YKQ5</accession>
<dbReference type="SUPFAM" id="SSF56672">
    <property type="entry name" value="DNA/RNA polymerases"/>
    <property type="match status" value="1"/>
</dbReference>
<gene>
    <name evidence="3" type="ORF">FSP39_003746</name>
</gene>
<dbReference type="PROSITE" id="PS50878">
    <property type="entry name" value="RT_POL"/>
    <property type="match status" value="1"/>
</dbReference>
<dbReference type="Pfam" id="PF00078">
    <property type="entry name" value="RVT_1"/>
    <property type="match status" value="1"/>
</dbReference>
<evidence type="ECO:0000313" key="4">
    <source>
        <dbReference type="Proteomes" id="UP001186944"/>
    </source>
</evidence>
<name>A0AA88YKQ5_PINIB</name>
<dbReference type="EMBL" id="VSWD01000002">
    <property type="protein sequence ID" value="KAK3106949.1"/>
    <property type="molecule type" value="Genomic_DNA"/>
</dbReference>
<organism evidence="3 4">
    <name type="scientific">Pinctada imbricata</name>
    <name type="common">Atlantic pearl-oyster</name>
    <name type="synonym">Pinctada martensii</name>
    <dbReference type="NCBI Taxonomy" id="66713"/>
    <lineage>
        <taxon>Eukaryota</taxon>
        <taxon>Metazoa</taxon>
        <taxon>Spiralia</taxon>
        <taxon>Lophotrochozoa</taxon>
        <taxon>Mollusca</taxon>
        <taxon>Bivalvia</taxon>
        <taxon>Autobranchia</taxon>
        <taxon>Pteriomorphia</taxon>
        <taxon>Pterioida</taxon>
        <taxon>Pterioidea</taxon>
        <taxon>Pteriidae</taxon>
        <taxon>Pinctada</taxon>
    </lineage>
</organism>
<sequence length="1034" mass="119328">MPLCTDRNQIIKIKKFKDFCAKFDIKLSENYPNDPTFYHHNSKDKSTIDYILEIGGKNNIRNVKVSETDEANVSDHKAIYAELTIDITSNERKVANKTLRSTRRNWEKCDYLVYQVELERKIRINKTKLESNFEISEEIIELTENIKKAENKAFGQPNRKKKRKNRIKWSPEVAKASRDSKLAHKQWKAAGRPREKCHPLNKSMKIAKQKFRKIQRQESALERIKLYNEITSANIEKDQRLFYKLVNKQRNKQHDTTDHIILDGSVYSEYDNIIEGWKLHFENLAKPKENNDFDSNNKAETESNVLIIESICVEENTKIKKAEEDEIRKIIVNLKNNKAADIMGLTAEHLKMALDQVTPSITRIINAMLERGEVPHILKTGVLTPVLKKGKDKTRPGNYRGITVTTLLGKILETYIRDRLEPILDHTQSKLQRGFTQGTSPLMAGLLISEAYYEAKDKKEPLILQTFDAEKAFDVVWHDSLFSKLYKDGVEGDLWNIVKSLHSDAHTIVKWNTYLSAKIKLEQGIRQGAKLSTLMYKRFNNDLINTLQEVPEGVKIGTLDVTSPTCADDIALLSKALREAQILTNIVELTANGERFTINPTKSEILVFKTNSKSSQEVVVKYGNNQIKQVTSLKHLGIERNETNTPNITQRIETARKTLYALLGSGLHGKNGISPAITIGMWNTFVIPRMLHGIEFLNVRRKDLDQLEMYQRKILKQLQTLPERTASAAVLALVGAKPIEAHIDTKKIISFLNITKDPTSIEHNLATRQLIVKSHDSSSWFINVKALLSKYDLPDPLYLLRHVRDEKGLNHWKKQAKIQINDFWQLQRRIEFGQRATLSHLCLQPDSQTKPHLIWTNSKHSPNATYKAIIKAQIATDTYRLQANRSRYNQHDIKPDCKLCEHGPEDRKHFILICPSLRDIRTSYLKKLENTLEREIGAAGVARLLGDRDELLDLLIDCSNLEFVPNSKKNRKIQEEVESLARNLVYALHCLRANIISLREMKSIYFPFQCHLFSFIYFPFLCHLFLRQMEMFYC</sequence>
<proteinExistence type="predicted"/>